<gene>
    <name evidence="1" type="ORF">JTE90_015557</name>
</gene>
<proteinExistence type="predicted"/>
<accession>A0AAV6TV35</accession>
<evidence type="ECO:0000313" key="2">
    <source>
        <dbReference type="Proteomes" id="UP000827092"/>
    </source>
</evidence>
<evidence type="ECO:0000313" key="1">
    <source>
        <dbReference type="EMBL" id="KAG8175344.1"/>
    </source>
</evidence>
<comment type="caution">
    <text evidence="1">The sequence shown here is derived from an EMBL/GenBank/DDBJ whole genome shotgun (WGS) entry which is preliminary data.</text>
</comment>
<name>A0AAV6TV35_9ARAC</name>
<sequence>MEHPCTHTPRHRPNRGVRSSYIRPSANEHLNLWTMIFHAAYAKQNGSSPSPAVGKPTPNAFIHRAHMDPAPFKFSIHRRSQLLCLFTKCLRLRPEPFLPSGPRQRFHHHSSRM</sequence>
<dbReference type="AlphaFoldDB" id="A0AAV6TV35"/>
<dbReference type="EMBL" id="JAFNEN010001027">
    <property type="protein sequence ID" value="KAG8175344.1"/>
    <property type="molecule type" value="Genomic_DNA"/>
</dbReference>
<reference evidence="1 2" key="1">
    <citation type="journal article" date="2022" name="Nat. Ecol. Evol.">
        <title>A masculinizing supergene underlies an exaggerated male reproductive morph in a spider.</title>
        <authorList>
            <person name="Hendrickx F."/>
            <person name="De Corte Z."/>
            <person name="Sonet G."/>
            <person name="Van Belleghem S.M."/>
            <person name="Kostlbacher S."/>
            <person name="Vangestel C."/>
        </authorList>
    </citation>
    <scope>NUCLEOTIDE SEQUENCE [LARGE SCALE GENOMIC DNA]</scope>
    <source>
        <strain evidence="1">W744_W776</strain>
    </source>
</reference>
<protein>
    <submittedName>
        <fullName evidence="1">Uncharacterized protein</fullName>
    </submittedName>
</protein>
<keyword evidence="2" id="KW-1185">Reference proteome</keyword>
<dbReference type="Proteomes" id="UP000827092">
    <property type="component" value="Unassembled WGS sequence"/>
</dbReference>
<organism evidence="1 2">
    <name type="scientific">Oedothorax gibbosus</name>
    <dbReference type="NCBI Taxonomy" id="931172"/>
    <lineage>
        <taxon>Eukaryota</taxon>
        <taxon>Metazoa</taxon>
        <taxon>Ecdysozoa</taxon>
        <taxon>Arthropoda</taxon>
        <taxon>Chelicerata</taxon>
        <taxon>Arachnida</taxon>
        <taxon>Araneae</taxon>
        <taxon>Araneomorphae</taxon>
        <taxon>Entelegynae</taxon>
        <taxon>Araneoidea</taxon>
        <taxon>Linyphiidae</taxon>
        <taxon>Erigoninae</taxon>
        <taxon>Oedothorax</taxon>
    </lineage>
</organism>